<comment type="caution">
    <text evidence="1">The sequence shown here is derived from an EMBL/GenBank/DDBJ whole genome shotgun (WGS) entry which is preliminary data.</text>
</comment>
<dbReference type="EMBL" id="REGN01000165">
    <property type="protein sequence ID" value="RNA43995.1"/>
    <property type="molecule type" value="Genomic_DNA"/>
</dbReference>
<name>A0A3M7T7P3_BRAPC</name>
<proteinExistence type="predicted"/>
<evidence type="ECO:0000313" key="1">
    <source>
        <dbReference type="EMBL" id="RNA43995.1"/>
    </source>
</evidence>
<keyword evidence="2" id="KW-1185">Reference proteome</keyword>
<dbReference type="AlphaFoldDB" id="A0A3M7T7P3"/>
<gene>
    <name evidence="1" type="ORF">BpHYR1_050802</name>
</gene>
<evidence type="ECO:0000313" key="2">
    <source>
        <dbReference type="Proteomes" id="UP000276133"/>
    </source>
</evidence>
<reference evidence="1 2" key="1">
    <citation type="journal article" date="2018" name="Sci. Rep.">
        <title>Genomic signatures of local adaptation to the degree of environmental predictability in rotifers.</title>
        <authorList>
            <person name="Franch-Gras L."/>
            <person name="Hahn C."/>
            <person name="Garcia-Roger E.M."/>
            <person name="Carmona M.J."/>
            <person name="Serra M."/>
            <person name="Gomez A."/>
        </authorList>
    </citation>
    <scope>NUCLEOTIDE SEQUENCE [LARGE SCALE GENOMIC DNA]</scope>
    <source>
        <strain evidence="1">HYR1</strain>
    </source>
</reference>
<dbReference type="Proteomes" id="UP000276133">
    <property type="component" value="Unassembled WGS sequence"/>
</dbReference>
<protein>
    <submittedName>
        <fullName evidence="1">Uncharacterized protein</fullName>
    </submittedName>
</protein>
<sequence>MFLLRTFYRLKVKNQLKQQEQDVISVVLSLLINHFEYFLFLDVLRKLRIFLTMQTNNDLTPDASSSSRKFFKAFNEPKSSGEISPTSMNSKKNFLNLLIGGSTKNWKNGHRRLSDFCQINKPQIQVKKNYVMHYWGLFELL</sequence>
<accession>A0A3M7T7P3</accession>
<organism evidence="1 2">
    <name type="scientific">Brachionus plicatilis</name>
    <name type="common">Marine rotifer</name>
    <name type="synonym">Brachionus muelleri</name>
    <dbReference type="NCBI Taxonomy" id="10195"/>
    <lineage>
        <taxon>Eukaryota</taxon>
        <taxon>Metazoa</taxon>
        <taxon>Spiralia</taxon>
        <taxon>Gnathifera</taxon>
        <taxon>Rotifera</taxon>
        <taxon>Eurotatoria</taxon>
        <taxon>Monogononta</taxon>
        <taxon>Pseudotrocha</taxon>
        <taxon>Ploima</taxon>
        <taxon>Brachionidae</taxon>
        <taxon>Brachionus</taxon>
    </lineage>
</organism>